<proteinExistence type="predicted"/>
<dbReference type="Proteomes" id="UP000664882">
    <property type="component" value="Unassembled WGS sequence"/>
</dbReference>
<keyword evidence="2" id="KW-1185">Reference proteome</keyword>
<accession>A0ABS3NFR6</accession>
<protein>
    <submittedName>
        <fullName evidence="1">Uncharacterized protein</fullName>
    </submittedName>
</protein>
<evidence type="ECO:0000313" key="1">
    <source>
        <dbReference type="EMBL" id="MBO1519431.1"/>
    </source>
</evidence>
<sequence length="51" mass="5801">MSQLSQHAVVTQEGDFVVQFTSPIPAYFRYRSWATGFNTEVTFSYANIHNG</sequence>
<dbReference type="RefSeq" id="WP_208005309.1">
    <property type="nucleotide sequence ID" value="NZ_JAGDFX010000007.1"/>
</dbReference>
<name>A0ABS3NFR6_9GAMM</name>
<organism evidence="1 2">
    <name type="scientific">Oceanisphaera pacifica</name>
    <dbReference type="NCBI Taxonomy" id="2818389"/>
    <lineage>
        <taxon>Bacteria</taxon>
        <taxon>Pseudomonadati</taxon>
        <taxon>Pseudomonadota</taxon>
        <taxon>Gammaproteobacteria</taxon>
        <taxon>Aeromonadales</taxon>
        <taxon>Aeromonadaceae</taxon>
        <taxon>Oceanisphaera</taxon>
    </lineage>
</organism>
<evidence type="ECO:0000313" key="2">
    <source>
        <dbReference type="Proteomes" id="UP000664882"/>
    </source>
</evidence>
<gene>
    <name evidence="1" type="ORF">J3U76_07285</name>
</gene>
<comment type="caution">
    <text evidence="1">The sequence shown here is derived from an EMBL/GenBank/DDBJ whole genome shotgun (WGS) entry which is preliminary data.</text>
</comment>
<reference evidence="1 2" key="1">
    <citation type="submission" date="2021-03" db="EMBL/GenBank/DDBJ databases">
        <title>Oceanisphaera sp. nov., isolated from the intestine.</title>
        <authorList>
            <person name="Zhao L.-H."/>
            <person name="Shi L.-F."/>
        </authorList>
    </citation>
    <scope>NUCLEOTIDE SEQUENCE [LARGE SCALE GENOMIC DNA]</scope>
    <source>
        <strain evidence="1 2">DM8</strain>
    </source>
</reference>
<dbReference type="EMBL" id="JAGDFX010000007">
    <property type="protein sequence ID" value="MBO1519431.1"/>
    <property type="molecule type" value="Genomic_DNA"/>
</dbReference>